<dbReference type="AlphaFoldDB" id="A0AAN8PAK7"/>
<dbReference type="PANTHER" id="PTHR46481:SF9">
    <property type="entry name" value="ZINC FINGER BED DOMAIN-CONTAINING PROTEIN 1-LIKE"/>
    <property type="match status" value="1"/>
</dbReference>
<gene>
    <name evidence="2" type="ORF">SNE40_018264</name>
</gene>
<dbReference type="SUPFAM" id="SSF53098">
    <property type="entry name" value="Ribonuclease H-like"/>
    <property type="match status" value="1"/>
</dbReference>
<evidence type="ECO:0000256" key="1">
    <source>
        <dbReference type="SAM" id="MobiDB-lite"/>
    </source>
</evidence>
<feature type="region of interest" description="Disordered" evidence="1">
    <location>
        <begin position="1"/>
        <end position="27"/>
    </location>
</feature>
<sequence>MAAVSSSRMTTQDVTGPGSIQVTSNNRTSPHYLGQHWNLTSKHLQTVFFPDHHTGENLAAGLKDTLDSWGLQEEKQICLTTDNGSNIVKASELNEWQRLQCFGHRLHLAVNCGLKDDRIDRAVRVCKRVVSVFSYSW</sequence>
<protein>
    <submittedName>
        <fullName evidence="2">Uncharacterized protein</fullName>
    </submittedName>
</protein>
<proteinExistence type="predicted"/>
<organism evidence="2 3">
    <name type="scientific">Patella caerulea</name>
    <name type="common">Rayed Mediterranean limpet</name>
    <dbReference type="NCBI Taxonomy" id="87958"/>
    <lineage>
        <taxon>Eukaryota</taxon>
        <taxon>Metazoa</taxon>
        <taxon>Spiralia</taxon>
        <taxon>Lophotrochozoa</taxon>
        <taxon>Mollusca</taxon>
        <taxon>Gastropoda</taxon>
        <taxon>Patellogastropoda</taxon>
        <taxon>Patelloidea</taxon>
        <taxon>Patellidae</taxon>
        <taxon>Patella</taxon>
    </lineage>
</organism>
<evidence type="ECO:0000313" key="2">
    <source>
        <dbReference type="EMBL" id="KAK6171839.1"/>
    </source>
</evidence>
<dbReference type="EMBL" id="JAZGQO010000013">
    <property type="protein sequence ID" value="KAK6171839.1"/>
    <property type="molecule type" value="Genomic_DNA"/>
</dbReference>
<comment type="caution">
    <text evidence="2">The sequence shown here is derived from an EMBL/GenBank/DDBJ whole genome shotgun (WGS) entry which is preliminary data.</text>
</comment>
<reference evidence="2 3" key="1">
    <citation type="submission" date="2024-01" db="EMBL/GenBank/DDBJ databases">
        <title>The genome of the rayed Mediterranean limpet Patella caerulea (Linnaeus, 1758).</title>
        <authorList>
            <person name="Anh-Thu Weber A."/>
            <person name="Halstead-Nussloch G."/>
        </authorList>
    </citation>
    <scope>NUCLEOTIDE SEQUENCE [LARGE SCALE GENOMIC DNA]</scope>
    <source>
        <strain evidence="2">AATW-2023a</strain>
        <tissue evidence="2">Whole specimen</tissue>
    </source>
</reference>
<name>A0AAN8PAK7_PATCE</name>
<dbReference type="PANTHER" id="PTHR46481">
    <property type="entry name" value="ZINC FINGER BED DOMAIN-CONTAINING PROTEIN 4"/>
    <property type="match status" value="1"/>
</dbReference>
<evidence type="ECO:0000313" key="3">
    <source>
        <dbReference type="Proteomes" id="UP001347796"/>
    </source>
</evidence>
<dbReference type="InterPro" id="IPR052035">
    <property type="entry name" value="ZnF_BED_domain_contain"/>
</dbReference>
<keyword evidence="3" id="KW-1185">Reference proteome</keyword>
<dbReference type="InterPro" id="IPR012337">
    <property type="entry name" value="RNaseH-like_sf"/>
</dbReference>
<dbReference type="Proteomes" id="UP001347796">
    <property type="component" value="Unassembled WGS sequence"/>
</dbReference>
<accession>A0AAN8PAK7</accession>